<feature type="region of interest" description="Disordered" evidence="1">
    <location>
        <begin position="36"/>
        <end position="56"/>
    </location>
</feature>
<sequence>PTPTMSPPSSANISTRDYIFFLGAYPLPPNTPVPYSTGLPHNNPLNSPPPSEPTSTLVLTSPNSTFIDIRILRPTSTQEKESVNEGGNYKRLEWGFAGTSRSYAIATPNSSSNSNPNSNEAMESGVTHSIWQHWLDSKHPLPIPPTSTHPELEYPPDEGDMYPLSNNQTLEHGHAFSASPFPGSVDGGRELAYEEMWSDVPILPTSSTGKSAGKKHCVVLRVEDLSAGVRGVVIRLGQYCQGILQQRDKTHVERWEFKEDEQGGKGAWSWKRTHKIGDRFFPCAVTFEPEQLVVGKVVTYMEAVWVVEELAEWD</sequence>
<evidence type="ECO:0000256" key="1">
    <source>
        <dbReference type="SAM" id="MobiDB-lite"/>
    </source>
</evidence>
<dbReference type="CDD" id="cd11693">
    <property type="entry name" value="HRI1_C_like"/>
    <property type="match status" value="1"/>
</dbReference>
<evidence type="ECO:0000313" key="3">
    <source>
        <dbReference type="Proteomes" id="UP000799770"/>
    </source>
</evidence>
<protein>
    <recommendedName>
        <fullName evidence="4">Protein HRI1</fullName>
    </recommendedName>
</protein>
<dbReference type="Proteomes" id="UP000799770">
    <property type="component" value="Unassembled WGS sequence"/>
</dbReference>
<dbReference type="InterPro" id="IPR031818">
    <property type="entry name" value="Hri1"/>
</dbReference>
<reference evidence="2" key="1">
    <citation type="journal article" date="2020" name="Stud. Mycol.">
        <title>101 Dothideomycetes genomes: a test case for predicting lifestyles and emergence of pathogens.</title>
        <authorList>
            <person name="Haridas S."/>
            <person name="Albert R."/>
            <person name="Binder M."/>
            <person name="Bloem J."/>
            <person name="Labutti K."/>
            <person name="Salamov A."/>
            <person name="Andreopoulos B."/>
            <person name="Baker S."/>
            <person name="Barry K."/>
            <person name="Bills G."/>
            <person name="Bluhm B."/>
            <person name="Cannon C."/>
            <person name="Castanera R."/>
            <person name="Culley D."/>
            <person name="Daum C."/>
            <person name="Ezra D."/>
            <person name="Gonzalez J."/>
            <person name="Henrissat B."/>
            <person name="Kuo A."/>
            <person name="Liang C."/>
            <person name="Lipzen A."/>
            <person name="Lutzoni F."/>
            <person name="Magnuson J."/>
            <person name="Mondo S."/>
            <person name="Nolan M."/>
            <person name="Ohm R."/>
            <person name="Pangilinan J."/>
            <person name="Park H.-J."/>
            <person name="Ramirez L."/>
            <person name="Alfaro M."/>
            <person name="Sun H."/>
            <person name="Tritt A."/>
            <person name="Yoshinaga Y."/>
            <person name="Zwiers L.-H."/>
            <person name="Turgeon B."/>
            <person name="Goodwin S."/>
            <person name="Spatafora J."/>
            <person name="Crous P."/>
            <person name="Grigoriev I."/>
        </authorList>
    </citation>
    <scope>NUCLEOTIDE SEQUENCE</scope>
    <source>
        <strain evidence="2">CBS 627.86</strain>
    </source>
</reference>
<organism evidence="2 3">
    <name type="scientific">Lophiotrema nucula</name>
    <dbReference type="NCBI Taxonomy" id="690887"/>
    <lineage>
        <taxon>Eukaryota</taxon>
        <taxon>Fungi</taxon>
        <taxon>Dikarya</taxon>
        <taxon>Ascomycota</taxon>
        <taxon>Pezizomycotina</taxon>
        <taxon>Dothideomycetes</taxon>
        <taxon>Pleosporomycetidae</taxon>
        <taxon>Pleosporales</taxon>
        <taxon>Lophiotremataceae</taxon>
        <taxon>Lophiotrema</taxon>
    </lineage>
</organism>
<keyword evidence="3" id="KW-1185">Reference proteome</keyword>
<dbReference type="Gene3D" id="2.40.128.320">
    <property type="entry name" value="Protein HRI1, N-terminal domain"/>
    <property type="match status" value="1"/>
</dbReference>
<dbReference type="Gene3D" id="2.40.128.310">
    <property type="entry name" value="Protein HRI1, C-terminal domain"/>
    <property type="match status" value="1"/>
</dbReference>
<gene>
    <name evidence="2" type="ORF">BDV96DRAFT_498935</name>
</gene>
<evidence type="ECO:0008006" key="4">
    <source>
        <dbReference type="Google" id="ProtNLM"/>
    </source>
</evidence>
<proteinExistence type="predicted"/>
<dbReference type="InterPro" id="IPR043047">
    <property type="entry name" value="Hri1_N_sf"/>
</dbReference>
<feature type="non-terminal residue" evidence="2">
    <location>
        <position position="1"/>
    </location>
</feature>
<accession>A0A6A5YXF7</accession>
<name>A0A6A5YXF7_9PLEO</name>
<dbReference type="AlphaFoldDB" id="A0A6A5YXF7"/>
<dbReference type="EMBL" id="ML977333">
    <property type="protein sequence ID" value="KAF2111822.1"/>
    <property type="molecule type" value="Genomic_DNA"/>
</dbReference>
<dbReference type="OrthoDB" id="4045395at2759"/>
<evidence type="ECO:0000313" key="2">
    <source>
        <dbReference type="EMBL" id="KAF2111822.1"/>
    </source>
</evidence>
<dbReference type="Pfam" id="PF16815">
    <property type="entry name" value="HRI1"/>
    <property type="match status" value="1"/>
</dbReference>